<keyword evidence="5" id="KW-0862">Zinc</keyword>
<evidence type="ECO:0000313" key="12">
    <source>
        <dbReference type="EMBL" id="QWF72528.1"/>
    </source>
</evidence>
<evidence type="ECO:0000259" key="11">
    <source>
        <dbReference type="Pfam" id="PF16916"/>
    </source>
</evidence>
<dbReference type="InterPro" id="IPR036837">
    <property type="entry name" value="Cation_efflux_CTD_sf"/>
</dbReference>
<dbReference type="PANTHER" id="PTHR11562:SF17">
    <property type="entry name" value="RE54080P-RELATED"/>
    <property type="match status" value="1"/>
</dbReference>
<dbReference type="Pfam" id="PF01545">
    <property type="entry name" value="Cation_efflux"/>
    <property type="match status" value="1"/>
</dbReference>
<dbReference type="KEGG" id="mpad:KEF85_08085"/>
<feature type="transmembrane region" description="Helical" evidence="9">
    <location>
        <begin position="27"/>
        <end position="48"/>
    </location>
</feature>
<evidence type="ECO:0000256" key="5">
    <source>
        <dbReference type="ARBA" id="ARBA00022906"/>
    </source>
</evidence>
<feature type="domain" description="Cation efflux protein transmembrane" evidence="10">
    <location>
        <begin position="1"/>
        <end position="114"/>
    </location>
</feature>
<feature type="domain" description="Cation efflux protein cytoplasmic" evidence="11">
    <location>
        <begin position="121"/>
        <end position="195"/>
    </location>
</feature>
<sequence length="210" mass="22639">MFLLVASGAIAWEAIQRLANPPAVAGLTIMEVAAIGIVINGLSAWLFVKGSKGDLNIRSAYLHMLADALVSLGVVSGGILMIYTQWFWLDPVISLLIVLVIVIGTCGLLRESTQLALSAVPRHIDLAAIDSFLRQCPGVSDIHDLHIWGISTTETALTVHLVMPAGHPGDKFMDELVLTLNQRYSVQHSTLQIEQGTTNHSCTLISVGRH</sequence>
<evidence type="ECO:0000313" key="13">
    <source>
        <dbReference type="Proteomes" id="UP000676649"/>
    </source>
</evidence>
<evidence type="ECO:0000259" key="10">
    <source>
        <dbReference type="Pfam" id="PF01545"/>
    </source>
</evidence>
<keyword evidence="6 9" id="KW-1133">Transmembrane helix</keyword>
<dbReference type="Proteomes" id="UP000676649">
    <property type="component" value="Chromosome"/>
</dbReference>
<evidence type="ECO:0000256" key="9">
    <source>
        <dbReference type="SAM" id="Phobius"/>
    </source>
</evidence>
<evidence type="ECO:0000256" key="2">
    <source>
        <dbReference type="ARBA" id="ARBA00008873"/>
    </source>
</evidence>
<comment type="similarity">
    <text evidence="2">Belongs to the cation diffusion facilitator (CDF) transporter (TC 2.A.4) family. SLC30A subfamily.</text>
</comment>
<evidence type="ECO:0000256" key="6">
    <source>
        <dbReference type="ARBA" id="ARBA00022989"/>
    </source>
</evidence>
<keyword evidence="8 9" id="KW-0472">Membrane</keyword>
<dbReference type="InterPro" id="IPR050681">
    <property type="entry name" value="CDF/SLC30A"/>
</dbReference>
<dbReference type="InterPro" id="IPR002524">
    <property type="entry name" value="Cation_efflux"/>
</dbReference>
<dbReference type="EMBL" id="CP073754">
    <property type="protein sequence ID" value="QWF72528.1"/>
    <property type="molecule type" value="Genomic_DNA"/>
</dbReference>
<feature type="transmembrane region" description="Helical" evidence="9">
    <location>
        <begin position="92"/>
        <end position="109"/>
    </location>
</feature>
<keyword evidence="13" id="KW-1185">Reference proteome</keyword>
<proteinExistence type="inferred from homology"/>
<dbReference type="SUPFAM" id="SSF160240">
    <property type="entry name" value="Cation efflux protein cytoplasmic domain-like"/>
    <property type="match status" value="1"/>
</dbReference>
<gene>
    <name evidence="12" type="ORF">KEF85_08085</name>
</gene>
<keyword evidence="7" id="KW-0406">Ion transport</keyword>
<comment type="subcellular location">
    <subcellularLocation>
        <location evidence="1">Membrane</location>
        <topology evidence="1">Multi-pass membrane protein</topology>
    </subcellularLocation>
</comment>
<evidence type="ECO:0000256" key="8">
    <source>
        <dbReference type="ARBA" id="ARBA00023136"/>
    </source>
</evidence>
<dbReference type="NCBIfam" id="TIGR01297">
    <property type="entry name" value="CDF"/>
    <property type="match status" value="1"/>
</dbReference>
<dbReference type="SUPFAM" id="SSF161111">
    <property type="entry name" value="Cation efflux protein transmembrane domain-like"/>
    <property type="match status" value="1"/>
</dbReference>
<dbReference type="InterPro" id="IPR058533">
    <property type="entry name" value="Cation_efflux_TM"/>
</dbReference>
<dbReference type="PANTHER" id="PTHR11562">
    <property type="entry name" value="CATION EFFLUX PROTEIN/ ZINC TRANSPORTER"/>
    <property type="match status" value="1"/>
</dbReference>
<accession>A0A975RBK9</accession>
<evidence type="ECO:0000256" key="3">
    <source>
        <dbReference type="ARBA" id="ARBA00022448"/>
    </source>
</evidence>
<keyword evidence="5" id="KW-0864">Zinc transport</keyword>
<dbReference type="GO" id="GO:0005886">
    <property type="term" value="C:plasma membrane"/>
    <property type="evidence" value="ECO:0007669"/>
    <property type="project" value="TreeGrafter"/>
</dbReference>
<dbReference type="Pfam" id="PF16916">
    <property type="entry name" value="ZT_dimer"/>
    <property type="match status" value="1"/>
</dbReference>
<feature type="transmembrane region" description="Helical" evidence="9">
    <location>
        <begin position="60"/>
        <end position="86"/>
    </location>
</feature>
<dbReference type="AlphaFoldDB" id="A0A975RBK9"/>
<keyword evidence="3" id="KW-0813">Transport</keyword>
<dbReference type="Gene3D" id="1.20.1510.10">
    <property type="entry name" value="Cation efflux protein transmembrane domain"/>
    <property type="match status" value="1"/>
</dbReference>
<dbReference type="GO" id="GO:0005385">
    <property type="term" value="F:zinc ion transmembrane transporter activity"/>
    <property type="evidence" value="ECO:0007669"/>
    <property type="project" value="TreeGrafter"/>
</dbReference>
<evidence type="ECO:0000256" key="1">
    <source>
        <dbReference type="ARBA" id="ARBA00004141"/>
    </source>
</evidence>
<keyword evidence="4 9" id="KW-0812">Transmembrane</keyword>
<protein>
    <submittedName>
        <fullName evidence="12">Cation transporter</fullName>
    </submittedName>
</protein>
<dbReference type="InterPro" id="IPR027469">
    <property type="entry name" value="Cation_efflux_TMD_sf"/>
</dbReference>
<evidence type="ECO:0000256" key="7">
    <source>
        <dbReference type="ARBA" id="ARBA00023065"/>
    </source>
</evidence>
<name>A0A975RBK9_9GAMM</name>
<evidence type="ECO:0000256" key="4">
    <source>
        <dbReference type="ARBA" id="ARBA00022692"/>
    </source>
</evidence>
<organism evidence="12 13">
    <name type="scientific">Methylomonas paludis</name>
    <dbReference type="NCBI Taxonomy" id="1173101"/>
    <lineage>
        <taxon>Bacteria</taxon>
        <taxon>Pseudomonadati</taxon>
        <taxon>Pseudomonadota</taxon>
        <taxon>Gammaproteobacteria</taxon>
        <taxon>Methylococcales</taxon>
        <taxon>Methylococcaceae</taxon>
        <taxon>Methylomonas</taxon>
    </lineage>
</organism>
<dbReference type="InterPro" id="IPR027470">
    <property type="entry name" value="Cation_efflux_CTD"/>
</dbReference>
<reference evidence="12" key="1">
    <citation type="submission" date="2021-04" db="EMBL/GenBank/DDBJ databases">
        <title>Draft genome sequence data of methanotrophic Methylovulum sp. strain S1L and Methylomonas sp. strain S2AM isolated from boreal lake water columns.</title>
        <authorList>
            <person name="Rissanen A.J."/>
            <person name="Mangayil R."/>
            <person name="Svenning M.M."/>
            <person name="Khanongnuch R."/>
        </authorList>
    </citation>
    <scope>NUCLEOTIDE SEQUENCE</scope>
    <source>
        <strain evidence="12">S2AM</strain>
    </source>
</reference>